<keyword evidence="1" id="KW-0862">Zinc</keyword>
<sequence length="108" mass="12567">NAQRDAQEDCQFTAEISSCFFKSPVKIRKFCCSNCGDKAYFRKSHLLRHQRYECGKTPQFACDYCGKCYKQNTNRILHMAREHNYKSQSTVEPLKSDHNIPNSTGYLT</sequence>
<dbReference type="PROSITE" id="PS00028">
    <property type="entry name" value="ZINC_FINGER_C2H2_1"/>
    <property type="match status" value="1"/>
</dbReference>
<accession>A0A1B6DPC1</accession>
<dbReference type="PROSITE" id="PS50157">
    <property type="entry name" value="ZINC_FINGER_C2H2_2"/>
    <property type="match status" value="1"/>
</dbReference>
<feature type="domain" description="C2H2-type" evidence="3">
    <location>
        <begin position="60"/>
        <end position="88"/>
    </location>
</feature>
<evidence type="ECO:0000256" key="1">
    <source>
        <dbReference type="PROSITE-ProRule" id="PRU00042"/>
    </source>
</evidence>
<reference evidence="4" key="1">
    <citation type="submission" date="2015-12" db="EMBL/GenBank/DDBJ databases">
        <title>De novo transcriptome assembly of four potential Pierce s Disease insect vectors from Arizona vineyards.</title>
        <authorList>
            <person name="Tassone E.E."/>
        </authorList>
    </citation>
    <scope>NUCLEOTIDE SEQUENCE</scope>
</reference>
<dbReference type="GO" id="GO:0008270">
    <property type="term" value="F:zinc ion binding"/>
    <property type="evidence" value="ECO:0007669"/>
    <property type="project" value="UniProtKB-KW"/>
</dbReference>
<keyword evidence="1" id="KW-0479">Metal-binding</keyword>
<dbReference type="EMBL" id="GEDC01009763">
    <property type="protein sequence ID" value="JAS27535.1"/>
    <property type="molecule type" value="Transcribed_RNA"/>
</dbReference>
<dbReference type="InterPro" id="IPR013087">
    <property type="entry name" value="Znf_C2H2_type"/>
</dbReference>
<name>A0A1B6DPC1_9HEMI</name>
<organism evidence="4">
    <name type="scientific">Clastoptera arizonana</name>
    <name type="common">Arizona spittle bug</name>
    <dbReference type="NCBI Taxonomy" id="38151"/>
    <lineage>
        <taxon>Eukaryota</taxon>
        <taxon>Metazoa</taxon>
        <taxon>Ecdysozoa</taxon>
        <taxon>Arthropoda</taxon>
        <taxon>Hexapoda</taxon>
        <taxon>Insecta</taxon>
        <taxon>Pterygota</taxon>
        <taxon>Neoptera</taxon>
        <taxon>Paraneoptera</taxon>
        <taxon>Hemiptera</taxon>
        <taxon>Auchenorrhyncha</taxon>
        <taxon>Cercopoidea</taxon>
        <taxon>Clastopteridae</taxon>
        <taxon>Clastoptera</taxon>
    </lineage>
</organism>
<evidence type="ECO:0000313" key="4">
    <source>
        <dbReference type="EMBL" id="JAS27535.1"/>
    </source>
</evidence>
<dbReference type="InterPro" id="IPR036236">
    <property type="entry name" value="Znf_C2H2_sf"/>
</dbReference>
<keyword evidence="1" id="KW-0863">Zinc-finger</keyword>
<dbReference type="Gene3D" id="3.30.160.60">
    <property type="entry name" value="Classic Zinc Finger"/>
    <property type="match status" value="1"/>
</dbReference>
<evidence type="ECO:0000256" key="2">
    <source>
        <dbReference type="SAM" id="MobiDB-lite"/>
    </source>
</evidence>
<proteinExistence type="predicted"/>
<protein>
    <recommendedName>
        <fullName evidence="3">C2H2-type domain-containing protein</fullName>
    </recommendedName>
</protein>
<feature type="region of interest" description="Disordered" evidence="2">
    <location>
        <begin position="86"/>
        <end position="108"/>
    </location>
</feature>
<dbReference type="AlphaFoldDB" id="A0A1B6DPC1"/>
<dbReference type="Pfam" id="PF00096">
    <property type="entry name" value="zf-C2H2"/>
    <property type="match status" value="1"/>
</dbReference>
<dbReference type="SUPFAM" id="SSF57667">
    <property type="entry name" value="beta-beta-alpha zinc fingers"/>
    <property type="match status" value="1"/>
</dbReference>
<feature type="non-terminal residue" evidence="4">
    <location>
        <position position="1"/>
    </location>
</feature>
<evidence type="ECO:0000259" key="3">
    <source>
        <dbReference type="PROSITE" id="PS50157"/>
    </source>
</evidence>
<feature type="compositionally biased region" description="Polar residues" evidence="2">
    <location>
        <begin position="99"/>
        <end position="108"/>
    </location>
</feature>
<gene>
    <name evidence="4" type="ORF">g.1398</name>
</gene>